<gene>
    <name evidence="1" type="ORF">UFOPK4175_00485</name>
</gene>
<dbReference type="AlphaFoldDB" id="A0A6J7RUJ8"/>
<sequence length="66" mass="7365">MTCRQLGGSQTSSQLEHCVEANRAVAAHARVRRLACGVARNPWLYYSRAEGFAQIERQVREAESMG</sequence>
<organism evidence="1">
    <name type="scientific">freshwater metagenome</name>
    <dbReference type="NCBI Taxonomy" id="449393"/>
    <lineage>
        <taxon>unclassified sequences</taxon>
        <taxon>metagenomes</taxon>
        <taxon>ecological metagenomes</taxon>
    </lineage>
</organism>
<proteinExistence type="predicted"/>
<name>A0A6J7RUJ8_9ZZZZ</name>
<accession>A0A6J7RUJ8</accession>
<reference evidence="1" key="1">
    <citation type="submission" date="2020-05" db="EMBL/GenBank/DDBJ databases">
        <authorList>
            <person name="Chiriac C."/>
            <person name="Salcher M."/>
            <person name="Ghai R."/>
            <person name="Kavagutti S V."/>
        </authorList>
    </citation>
    <scope>NUCLEOTIDE SEQUENCE</scope>
</reference>
<protein>
    <submittedName>
        <fullName evidence="1">Unannotated protein</fullName>
    </submittedName>
</protein>
<dbReference type="EMBL" id="CAFBPX010000064">
    <property type="protein sequence ID" value="CAB5032497.1"/>
    <property type="molecule type" value="Genomic_DNA"/>
</dbReference>
<evidence type="ECO:0000313" key="1">
    <source>
        <dbReference type="EMBL" id="CAB5032497.1"/>
    </source>
</evidence>